<dbReference type="InterPro" id="IPR029052">
    <property type="entry name" value="Metallo-depent_PP-like"/>
</dbReference>
<keyword evidence="3" id="KW-0325">Glycoprotein</keyword>
<dbReference type="InterPro" id="IPR011160">
    <property type="entry name" value="Sphingomy_PDE"/>
</dbReference>
<dbReference type="Pfam" id="PF00149">
    <property type="entry name" value="Metallophos"/>
    <property type="match status" value="1"/>
</dbReference>
<keyword evidence="4" id="KW-0326">Glycosidase</keyword>
<dbReference type="PANTHER" id="PTHR10340">
    <property type="entry name" value="SPHINGOMYELIN PHOSPHODIESTERASE"/>
    <property type="match status" value="1"/>
</dbReference>
<dbReference type="Proteomes" id="UP001610335">
    <property type="component" value="Unassembled WGS sequence"/>
</dbReference>
<evidence type="ECO:0000256" key="4">
    <source>
        <dbReference type="PIRNR" id="PIRNR000948"/>
    </source>
</evidence>
<evidence type="ECO:0000313" key="8">
    <source>
        <dbReference type="Proteomes" id="UP001610335"/>
    </source>
</evidence>
<keyword evidence="1 4" id="KW-0378">Hydrolase</keyword>
<evidence type="ECO:0000256" key="5">
    <source>
        <dbReference type="SAM" id="SignalP"/>
    </source>
</evidence>
<protein>
    <recommendedName>
        <fullName evidence="4">Sphingomyelin phosphodiesterase</fullName>
    </recommendedName>
</protein>
<feature type="chain" id="PRO_5045163401" description="Sphingomyelin phosphodiesterase" evidence="5">
    <location>
        <begin position="19"/>
        <end position="627"/>
    </location>
</feature>
<evidence type="ECO:0000256" key="1">
    <source>
        <dbReference type="ARBA" id="ARBA00022801"/>
    </source>
</evidence>
<feature type="signal peptide" evidence="5">
    <location>
        <begin position="1"/>
        <end position="18"/>
    </location>
</feature>
<keyword evidence="5" id="KW-0732">Signal</keyword>
<dbReference type="InterPro" id="IPR008139">
    <property type="entry name" value="SaposinB_dom"/>
</dbReference>
<dbReference type="PANTHER" id="PTHR10340:SF34">
    <property type="entry name" value="SPHINGOMYELIN PHOSPHODIESTERASE"/>
    <property type="match status" value="1"/>
</dbReference>
<reference evidence="7 8" key="1">
    <citation type="submission" date="2024-07" db="EMBL/GenBank/DDBJ databases">
        <title>Section-level genome sequencing and comparative genomics of Aspergillus sections Usti and Cavernicolus.</title>
        <authorList>
            <consortium name="Lawrence Berkeley National Laboratory"/>
            <person name="Nybo J.L."/>
            <person name="Vesth T.C."/>
            <person name="Theobald S."/>
            <person name="Frisvad J.C."/>
            <person name="Larsen T.O."/>
            <person name="Kjaerboelling I."/>
            <person name="Rothschild-Mancinelli K."/>
            <person name="Lyhne E.K."/>
            <person name="Kogle M.E."/>
            <person name="Barry K."/>
            <person name="Clum A."/>
            <person name="Na H."/>
            <person name="Ledsgaard L."/>
            <person name="Lin J."/>
            <person name="Lipzen A."/>
            <person name="Kuo A."/>
            <person name="Riley R."/>
            <person name="Mondo S."/>
            <person name="LaButti K."/>
            <person name="Haridas S."/>
            <person name="Pangalinan J."/>
            <person name="Salamov A.A."/>
            <person name="Simmons B.A."/>
            <person name="Magnuson J.K."/>
            <person name="Chen J."/>
            <person name="Drula E."/>
            <person name="Henrissat B."/>
            <person name="Wiebenga A."/>
            <person name="Lubbers R.J."/>
            <person name="Gomes A.C."/>
            <person name="Makela M.R."/>
            <person name="Stajich J."/>
            <person name="Grigoriev I.V."/>
            <person name="Mortensen U.H."/>
            <person name="De vries R.P."/>
            <person name="Baker S.E."/>
            <person name="Andersen M.R."/>
        </authorList>
    </citation>
    <scope>NUCLEOTIDE SEQUENCE [LARGE SCALE GENOMIC DNA]</scope>
    <source>
        <strain evidence="7 8">CBS 600.67</strain>
    </source>
</reference>
<sequence length="627" mass="69850">MKPVALLVALAPLLATAAQEPSLKHWLTTFGSSFNNLTDCSSCQTLVGDLKDVADFGESFLVEVLGDLCSETGAEPSDVCVGIMARGGPSTYHSLKNMKLGSHTANTFCANLFQYCEPDARPYDLSFPSPKPSTSRPPPSGQPPIEVVHFSDTHVDLSYETGSNWNCSKPICCRSYTKEDAPGNTSHPAGPWGNTNCDPPQRLHEDMLDAIADMNPAFSIYTGDVAAHDYWLVDKAEVLRNFNHTYEPIEKTLGIVYSALGNHDSAPAFQFPSDDINVPSQYNPQWAYEALAKDWFALTGIISVKSAREHGSYSAIHPDSNNKLRIISYNSILYYKNNFWAYTEPIEFDPDDQLHWLINELQEAEDENQRVWLISHIPTGNSDHFRDHSHYLDRIIQRYEATIAALFFGHTHKDEFQVSYSASNFTDRNWDTATAMGYIAPSLTPTSGSPSFRVYQIDPVTYGVMDYTQYIANISDPSYQTKPKWTPYYSAKENYGSKLSPPVAADDTGVELTPAFWHNVTEAMENDPSVFQDYWNKRTRGFDVSTCVGSCASNEICGLRGADTSNSCYQAPHDPGAMFSKRDEAGPVSLSSESFQEPECDHSEAASLFAKMAHRVRLMKRNGKLNF</sequence>
<keyword evidence="8" id="KW-1185">Reference proteome</keyword>
<accession>A0ABR4IJ02</accession>
<dbReference type="InterPro" id="IPR041805">
    <property type="entry name" value="ASMase/PPN1_MPP"/>
</dbReference>
<dbReference type="SMART" id="SM00741">
    <property type="entry name" value="SapB"/>
    <property type="match status" value="1"/>
</dbReference>
<dbReference type="PIRSF" id="PIRSF000948">
    <property type="entry name" value="Sphingomy_PDE"/>
    <property type="match status" value="1"/>
</dbReference>
<dbReference type="CDD" id="cd00842">
    <property type="entry name" value="MPP_ASMase"/>
    <property type="match status" value="1"/>
</dbReference>
<evidence type="ECO:0000256" key="2">
    <source>
        <dbReference type="ARBA" id="ARBA00023157"/>
    </source>
</evidence>
<comment type="similarity">
    <text evidence="4">Belongs to the acid sphingomyelinase family.</text>
</comment>
<gene>
    <name evidence="7" type="ORF">BDW59DRAFT_160058</name>
</gene>
<organism evidence="7 8">
    <name type="scientific">Aspergillus cavernicola</name>
    <dbReference type="NCBI Taxonomy" id="176166"/>
    <lineage>
        <taxon>Eukaryota</taxon>
        <taxon>Fungi</taxon>
        <taxon>Dikarya</taxon>
        <taxon>Ascomycota</taxon>
        <taxon>Pezizomycotina</taxon>
        <taxon>Eurotiomycetes</taxon>
        <taxon>Eurotiomycetidae</taxon>
        <taxon>Eurotiales</taxon>
        <taxon>Aspergillaceae</taxon>
        <taxon>Aspergillus</taxon>
        <taxon>Aspergillus subgen. Nidulantes</taxon>
    </lineage>
</organism>
<comment type="caution">
    <text evidence="7">The sequence shown here is derived from an EMBL/GenBank/DDBJ whole genome shotgun (WGS) entry which is preliminary data.</text>
</comment>
<dbReference type="PROSITE" id="PS50015">
    <property type="entry name" value="SAP_B"/>
    <property type="match status" value="1"/>
</dbReference>
<evidence type="ECO:0000256" key="3">
    <source>
        <dbReference type="ARBA" id="ARBA00023180"/>
    </source>
</evidence>
<keyword evidence="2" id="KW-1015">Disulfide bond</keyword>
<dbReference type="SUPFAM" id="SSF56300">
    <property type="entry name" value="Metallo-dependent phosphatases"/>
    <property type="match status" value="1"/>
</dbReference>
<dbReference type="Gene3D" id="3.60.21.10">
    <property type="match status" value="1"/>
</dbReference>
<evidence type="ECO:0000313" key="7">
    <source>
        <dbReference type="EMBL" id="KAL2827751.1"/>
    </source>
</evidence>
<proteinExistence type="inferred from homology"/>
<dbReference type="InterPro" id="IPR004843">
    <property type="entry name" value="Calcineurin-like_PHP"/>
</dbReference>
<dbReference type="EMBL" id="JBFXLS010000023">
    <property type="protein sequence ID" value="KAL2827751.1"/>
    <property type="molecule type" value="Genomic_DNA"/>
</dbReference>
<feature type="domain" description="Saposin B-type" evidence="6">
    <location>
        <begin position="36"/>
        <end position="120"/>
    </location>
</feature>
<evidence type="ECO:0000259" key="6">
    <source>
        <dbReference type="PROSITE" id="PS50015"/>
    </source>
</evidence>
<name>A0ABR4IJ02_9EURO</name>
<comment type="function">
    <text evidence="4">Converts sphingomyelin to ceramide.</text>
</comment>